<organism evidence="2 3">
    <name type="scientific">Stappia indica</name>
    <dbReference type="NCBI Taxonomy" id="538381"/>
    <lineage>
        <taxon>Bacteria</taxon>
        <taxon>Pseudomonadati</taxon>
        <taxon>Pseudomonadota</taxon>
        <taxon>Alphaproteobacteria</taxon>
        <taxon>Hyphomicrobiales</taxon>
        <taxon>Stappiaceae</taxon>
        <taxon>Stappia</taxon>
    </lineage>
</organism>
<dbReference type="Gene3D" id="1.10.10.10">
    <property type="entry name" value="Winged helix-like DNA-binding domain superfamily/Winged helix DNA-binding domain"/>
    <property type="match status" value="1"/>
</dbReference>
<evidence type="ECO:0000313" key="2">
    <source>
        <dbReference type="EMBL" id="QGZ36589.1"/>
    </source>
</evidence>
<evidence type="ECO:0000313" key="3">
    <source>
        <dbReference type="Proteomes" id="UP000435648"/>
    </source>
</evidence>
<dbReference type="InterPro" id="IPR036388">
    <property type="entry name" value="WH-like_DNA-bd_sf"/>
</dbReference>
<dbReference type="AlphaFoldDB" id="A0A857CCG8"/>
<gene>
    <name evidence="2" type="ORF">GH266_20120</name>
</gene>
<dbReference type="RefSeq" id="WP_158195415.1">
    <property type="nucleotide sequence ID" value="NZ_CP046908.1"/>
</dbReference>
<name>A0A857CCG8_9HYPH</name>
<dbReference type="EMBL" id="CP046908">
    <property type="protein sequence ID" value="QGZ36589.1"/>
    <property type="molecule type" value="Genomic_DNA"/>
</dbReference>
<sequence length="258" mass="28086">MTKVARLSDRERGRTTYRVQYSDKGAWMLALGVDARLTPAEVRVGIVLCGYINARSGRAWPTVATLATAAVTSDSSTKRALRKLEQLGLIAVHRKGGRGNPNYYELRFDRLADTAEKGVTDEPLSSAKGVSEDRKGVQNRPEKGVTGDPQIRRKEINKTRACTREADTPPPDREPPTKGCETTPAPISRPPSVAGTGPSAGKRAEFIATTDPRWQKAAEAHHRRTGKPPMTVRLHGREGWMFPVELIGGLEPMAAGPS</sequence>
<dbReference type="Pfam" id="PF13730">
    <property type="entry name" value="HTH_36"/>
    <property type="match status" value="1"/>
</dbReference>
<feature type="compositionally biased region" description="Basic and acidic residues" evidence="1">
    <location>
        <begin position="130"/>
        <end position="176"/>
    </location>
</feature>
<reference evidence="2 3" key="1">
    <citation type="submission" date="2019-12" db="EMBL/GenBank/DDBJ databases">
        <title>The genome of Stappia indica PHM037.</title>
        <authorList>
            <person name="Kacar D."/>
            <person name="Galan B."/>
            <person name="Canedo L."/>
            <person name="Rodriguez P."/>
            <person name="de la Calle F."/>
            <person name="Garcia J.L."/>
        </authorList>
    </citation>
    <scope>NUCLEOTIDE SEQUENCE [LARGE SCALE GENOMIC DNA]</scope>
    <source>
        <strain evidence="2 3">PHM037</strain>
    </source>
</reference>
<evidence type="ECO:0000256" key="1">
    <source>
        <dbReference type="SAM" id="MobiDB-lite"/>
    </source>
</evidence>
<dbReference type="OrthoDB" id="8076130at2"/>
<evidence type="ECO:0008006" key="4">
    <source>
        <dbReference type="Google" id="ProtNLM"/>
    </source>
</evidence>
<dbReference type="Proteomes" id="UP000435648">
    <property type="component" value="Chromosome"/>
</dbReference>
<protein>
    <recommendedName>
        <fullName evidence="4">Helix-turn-helix domain-containing protein</fullName>
    </recommendedName>
</protein>
<proteinExistence type="predicted"/>
<feature type="region of interest" description="Disordered" evidence="1">
    <location>
        <begin position="119"/>
        <end position="232"/>
    </location>
</feature>
<dbReference type="KEGG" id="siw:GH266_20120"/>
<accession>A0A857CCG8</accession>